<organism evidence="2 3">
    <name type="scientific">Paenibacillus polysaccharolyticus</name>
    <dbReference type="NCBI Taxonomy" id="582692"/>
    <lineage>
        <taxon>Bacteria</taxon>
        <taxon>Bacillati</taxon>
        <taxon>Bacillota</taxon>
        <taxon>Bacilli</taxon>
        <taxon>Bacillales</taxon>
        <taxon>Paenibacillaceae</taxon>
        <taxon>Paenibacillus</taxon>
    </lineage>
</organism>
<feature type="region of interest" description="Disordered" evidence="1">
    <location>
        <begin position="40"/>
        <end position="62"/>
    </location>
</feature>
<name>A0A1G5H4R2_9BACL</name>
<feature type="compositionally biased region" description="Basic and acidic residues" evidence="1">
    <location>
        <begin position="9"/>
        <end position="24"/>
    </location>
</feature>
<evidence type="ECO:0000256" key="1">
    <source>
        <dbReference type="SAM" id="MobiDB-lite"/>
    </source>
</evidence>
<dbReference type="AlphaFoldDB" id="A0A1G5H4R2"/>
<protein>
    <submittedName>
        <fullName evidence="2">Uncharacterized protein</fullName>
    </submittedName>
</protein>
<gene>
    <name evidence="2" type="ORF">SAMN05720606_106175</name>
</gene>
<dbReference type="RefSeq" id="WP_090918807.1">
    <property type="nucleotide sequence ID" value="NZ_FMVM01000006.1"/>
</dbReference>
<dbReference type="STRING" id="582692.SAMN05720606_106175"/>
<dbReference type="EMBL" id="FMVM01000006">
    <property type="protein sequence ID" value="SCY57928.1"/>
    <property type="molecule type" value="Genomic_DNA"/>
</dbReference>
<accession>A0A1G5H4R2</accession>
<keyword evidence="3" id="KW-1185">Reference proteome</keyword>
<feature type="region of interest" description="Disordered" evidence="1">
    <location>
        <begin position="1"/>
        <end position="24"/>
    </location>
</feature>
<proteinExistence type="predicted"/>
<sequence>MTQNNQPQDEAKLRNKLDEDGDSLMEKKKILNGVDIEPQADDWAAKPSPVAYNEEINTTSKK</sequence>
<evidence type="ECO:0000313" key="2">
    <source>
        <dbReference type="EMBL" id="SCY57928.1"/>
    </source>
</evidence>
<evidence type="ECO:0000313" key="3">
    <source>
        <dbReference type="Proteomes" id="UP000198538"/>
    </source>
</evidence>
<dbReference type="Proteomes" id="UP000198538">
    <property type="component" value="Unassembled WGS sequence"/>
</dbReference>
<reference evidence="3" key="1">
    <citation type="submission" date="2016-10" db="EMBL/GenBank/DDBJ databases">
        <authorList>
            <person name="Varghese N."/>
            <person name="Submissions S."/>
        </authorList>
    </citation>
    <scope>NUCLEOTIDE SEQUENCE [LARGE SCALE GENOMIC DNA]</scope>
    <source>
        <strain evidence="3">BL9</strain>
    </source>
</reference>